<sequence length="145" mass="16594">MDFIGRLPKPKGKDTIFVVVDRFTKYVHFFALSHPYSALEVAQLFVKAVVRLHGFPLIHCQTETRFSLANFPTWLPWAEFWFNTKYSASSQMTSFKALYGCDLPLILKGTTIPSNVEGVNQMQEERDAILKELEDNLCKATSQQT</sequence>
<accession>A0AAQ3S869</accession>
<dbReference type="Proteomes" id="UP001374535">
    <property type="component" value="Chromosome 1"/>
</dbReference>
<dbReference type="InterPro" id="IPR012337">
    <property type="entry name" value="RNaseH-like_sf"/>
</dbReference>
<keyword evidence="2" id="KW-1185">Reference proteome</keyword>
<reference evidence="1 2" key="1">
    <citation type="journal article" date="2023" name="Life. Sci Alliance">
        <title>Evolutionary insights into 3D genome organization and epigenetic landscape of Vigna mungo.</title>
        <authorList>
            <person name="Junaid A."/>
            <person name="Singh B."/>
            <person name="Bhatia S."/>
        </authorList>
    </citation>
    <scope>NUCLEOTIDE SEQUENCE [LARGE SCALE GENOMIC DNA]</scope>
    <source>
        <strain evidence="1">Urdbean</strain>
    </source>
</reference>
<dbReference type="GO" id="GO:0003676">
    <property type="term" value="F:nucleic acid binding"/>
    <property type="evidence" value="ECO:0007669"/>
    <property type="project" value="InterPro"/>
</dbReference>
<protein>
    <recommendedName>
        <fullName evidence="3">Integrase catalytic domain-containing protein</fullName>
    </recommendedName>
</protein>
<evidence type="ECO:0000313" key="1">
    <source>
        <dbReference type="EMBL" id="WVZ22854.1"/>
    </source>
</evidence>
<evidence type="ECO:0000313" key="2">
    <source>
        <dbReference type="Proteomes" id="UP001374535"/>
    </source>
</evidence>
<dbReference type="PANTHER" id="PTHR45835">
    <property type="entry name" value="YALI0A06105P"/>
    <property type="match status" value="1"/>
</dbReference>
<dbReference type="PANTHER" id="PTHR45835:SF99">
    <property type="entry name" value="CHROMO DOMAIN-CONTAINING PROTEIN-RELATED"/>
    <property type="match status" value="1"/>
</dbReference>
<dbReference type="EMBL" id="CP144700">
    <property type="protein sequence ID" value="WVZ22854.1"/>
    <property type="molecule type" value="Genomic_DNA"/>
</dbReference>
<evidence type="ECO:0008006" key="3">
    <source>
        <dbReference type="Google" id="ProtNLM"/>
    </source>
</evidence>
<dbReference type="InterPro" id="IPR036397">
    <property type="entry name" value="RNaseH_sf"/>
</dbReference>
<dbReference type="Gene3D" id="3.30.420.10">
    <property type="entry name" value="Ribonuclease H-like superfamily/Ribonuclease H"/>
    <property type="match status" value="2"/>
</dbReference>
<organism evidence="1 2">
    <name type="scientific">Vigna mungo</name>
    <name type="common">Black gram</name>
    <name type="synonym">Phaseolus mungo</name>
    <dbReference type="NCBI Taxonomy" id="3915"/>
    <lineage>
        <taxon>Eukaryota</taxon>
        <taxon>Viridiplantae</taxon>
        <taxon>Streptophyta</taxon>
        <taxon>Embryophyta</taxon>
        <taxon>Tracheophyta</taxon>
        <taxon>Spermatophyta</taxon>
        <taxon>Magnoliopsida</taxon>
        <taxon>eudicotyledons</taxon>
        <taxon>Gunneridae</taxon>
        <taxon>Pentapetalae</taxon>
        <taxon>rosids</taxon>
        <taxon>fabids</taxon>
        <taxon>Fabales</taxon>
        <taxon>Fabaceae</taxon>
        <taxon>Papilionoideae</taxon>
        <taxon>50 kb inversion clade</taxon>
        <taxon>NPAAA clade</taxon>
        <taxon>indigoferoid/millettioid clade</taxon>
        <taxon>Phaseoleae</taxon>
        <taxon>Vigna</taxon>
    </lineage>
</organism>
<dbReference type="SUPFAM" id="SSF53098">
    <property type="entry name" value="Ribonuclease H-like"/>
    <property type="match status" value="1"/>
</dbReference>
<dbReference type="AlphaFoldDB" id="A0AAQ3S869"/>
<name>A0AAQ3S869_VIGMU</name>
<proteinExistence type="predicted"/>
<gene>
    <name evidence="1" type="ORF">V8G54_001398</name>
</gene>